<protein>
    <submittedName>
        <fullName evidence="2">Uncharacterized protein</fullName>
    </submittedName>
</protein>
<dbReference type="OrthoDB" id="2923349at2759"/>
<feature type="compositionally biased region" description="Low complexity" evidence="1">
    <location>
        <begin position="133"/>
        <end position="143"/>
    </location>
</feature>
<dbReference type="PANTHER" id="PTHR42059:SF1">
    <property type="entry name" value="TNT DOMAIN-CONTAINING PROTEIN"/>
    <property type="match status" value="1"/>
</dbReference>
<name>A0A6A5WU96_9PLEO</name>
<evidence type="ECO:0000313" key="2">
    <source>
        <dbReference type="EMBL" id="KAF2005272.1"/>
    </source>
</evidence>
<dbReference type="EMBL" id="ML977564">
    <property type="protein sequence ID" value="KAF2005272.1"/>
    <property type="molecule type" value="Genomic_DNA"/>
</dbReference>
<dbReference type="AlphaFoldDB" id="A0A6A5WU96"/>
<accession>A0A6A5WU96</accession>
<organism evidence="2 3">
    <name type="scientific">Amniculicola lignicola CBS 123094</name>
    <dbReference type="NCBI Taxonomy" id="1392246"/>
    <lineage>
        <taxon>Eukaryota</taxon>
        <taxon>Fungi</taxon>
        <taxon>Dikarya</taxon>
        <taxon>Ascomycota</taxon>
        <taxon>Pezizomycotina</taxon>
        <taxon>Dothideomycetes</taxon>
        <taxon>Pleosporomycetidae</taxon>
        <taxon>Pleosporales</taxon>
        <taxon>Amniculicolaceae</taxon>
        <taxon>Amniculicola</taxon>
    </lineage>
</organism>
<feature type="region of interest" description="Disordered" evidence="1">
    <location>
        <begin position="126"/>
        <end position="167"/>
    </location>
</feature>
<dbReference type="InterPro" id="IPR053024">
    <property type="entry name" value="Fungal_surface_NADase"/>
</dbReference>
<dbReference type="Proteomes" id="UP000799779">
    <property type="component" value="Unassembled WGS sequence"/>
</dbReference>
<keyword evidence="3" id="KW-1185">Reference proteome</keyword>
<evidence type="ECO:0000313" key="3">
    <source>
        <dbReference type="Proteomes" id="UP000799779"/>
    </source>
</evidence>
<feature type="compositionally biased region" description="Low complexity" evidence="1">
    <location>
        <begin position="152"/>
        <end position="163"/>
    </location>
</feature>
<proteinExistence type="predicted"/>
<reference evidence="2" key="1">
    <citation type="journal article" date="2020" name="Stud. Mycol.">
        <title>101 Dothideomycetes genomes: a test case for predicting lifestyles and emergence of pathogens.</title>
        <authorList>
            <person name="Haridas S."/>
            <person name="Albert R."/>
            <person name="Binder M."/>
            <person name="Bloem J."/>
            <person name="Labutti K."/>
            <person name="Salamov A."/>
            <person name="Andreopoulos B."/>
            <person name="Baker S."/>
            <person name="Barry K."/>
            <person name="Bills G."/>
            <person name="Bluhm B."/>
            <person name="Cannon C."/>
            <person name="Castanera R."/>
            <person name="Culley D."/>
            <person name="Daum C."/>
            <person name="Ezra D."/>
            <person name="Gonzalez J."/>
            <person name="Henrissat B."/>
            <person name="Kuo A."/>
            <person name="Liang C."/>
            <person name="Lipzen A."/>
            <person name="Lutzoni F."/>
            <person name="Magnuson J."/>
            <person name="Mondo S."/>
            <person name="Nolan M."/>
            <person name="Ohm R."/>
            <person name="Pangilinan J."/>
            <person name="Park H.-J."/>
            <person name="Ramirez L."/>
            <person name="Alfaro M."/>
            <person name="Sun H."/>
            <person name="Tritt A."/>
            <person name="Yoshinaga Y."/>
            <person name="Zwiers L.-H."/>
            <person name="Turgeon B."/>
            <person name="Goodwin S."/>
            <person name="Spatafora J."/>
            <person name="Crous P."/>
            <person name="Grigoriev I."/>
        </authorList>
    </citation>
    <scope>NUCLEOTIDE SEQUENCE</scope>
    <source>
        <strain evidence="2">CBS 123094</strain>
    </source>
</reference>
<gene>
    <name evidence="2" type="ORF">P154DRAFT_571479</name>
</gene>
<sequence length="200" mass="21655">MRLNIVYRIGFFIRSAIASDSSTYRRFGGLCPGEFLFRWTNFAPEGQTGFHSYPFSNGFANNMATAAKPIRRKLTPTPSMLIDRFGNPTVRFVSPAGAPYGSGMGSFTRTCWEIIKDDAKKDWKKFKKDWDSKPTTSQTQSTGSHGGGGPSTGSTYSSGNGNSAIAPSPITMQQVQAGYVQNGVPAPQVPYSAYSGTYNG</sequence>
<evidence type="ECO:0000256" key="1">
    <source>
        <dbReference type="SAM" id="MobiDB-lite"/>
    </source>
</evidence>
<dbReference type="PANTHER" id="PTHR42059">
    <property type="entry name" value="TNT DOMAIN-CONTAINING PROTEIN"/>
    <property type="match status" value="1"/>
</dbReference>